<feature type="compositionally biased region" description="Polar residues" evidence="1">
    <location>
        <begin position="44"/>
        <end position="56"/>
    </location>
</feature>
<sequence>MDSTLASFIEDLEKEEVVALKAYLRLAIANHAAADSSPAPPTIPTHSRSTKGNGSDSGKEKSALKKVAIAIPQNIIPQVAEKSWATVTRNGQKKTLVTKSTKPQVIPMSKTSK</sequence>
<keyword evidence="3" id="KW-1185">Reference proteome</keyword>
<dbReference type="EMBL" id="PEDP01003718">
    <property type="protein sequence ID" value="POS82191.1"/>
    <property type="molecule type" value="Genomic_DNA"/>
</dbReference>
<dbReference type="AlphaFoldDB" id="A0A2S4PJI5"/>
<comment type="caution">
    <text evidence="2">The sequence shown here is derived from an EMBL/GenBank/DDBJ whole genome shotgun (WGS) entry which is preliminary data.</text>
</comment>
<evidence type="ECO:0000313" key="2">
    <source>
        <dbReference type="EMBL" id="POS82191.1"/>
    </source>
</evidence>
<organism evidence="2 3">
    <name type="scientific">Erysiphe pulchra</name>
    <dbReference type="NCBI Taxonomy" id="225359"/>
    <lineage>
        <taxon>Eukaryota</taxon>
        <taxon>Fungi</taxon>
        <taxon>Dikarya</taxon>
        <taxon>Ascomycota</taxon>
        <taxon>Pezizomycotina</taxon>
        <taxon>Leotiomycetes</taxon>
        <taxon>Erysiphales</taxon>
        <taxon>Erysiphaceae</taxon>
        <taxon>Erysiphe</taxon>
    </lineage>
</organism>
<gene>
    <name evidence="2" type="ORF">EPUL_006573</name>
</gene>
<dbReference type="OrthoDB" id="4869984at2759"/>
<accession>A0A2S4PJI5</accession>
<protein>
    <submittedName>
        <fullName evidence="2">Uncharacterized protein</fullName>
    </submittedName>
</protein>
<evidence type="ECO:0000313" key="3">
    <source>
        <dbReference type="Proteomes" id="UP000237438"/>
    </source>
</evidence>
<dbReference type="Proteomes" id="UP000237438">
    <property type="component" value="Unassembled WGS sequence"/>
</dbReference>
<feature type="region of interest" description="Disordered" evidence="1">
    <location>
        <begin position="33"/>
        <end position="63"/>
    </location>
</feature>
<feature type="non-terminal residue" evidence="2">
    <location>
        <position position="113"/>
    </location>
</feature>
<reference evidence="2 3" key="1">
    <citation type="submission" date="2017-10" db="EMBL/GenBank/DDBJ databases">
        <title>Development of genomic resources for the powdery mildew, Erysiphe pulchra.</title>
        <authorList>
            <person name="Wadl P.A."/>
            <person name="Mack B.M."/>
            <person name="Moore G."/>
            <person name="Beltz S.B."/>
        </authorList>
    </citation>
    <scope>NUCLEOTIDE SEQUENCE [LARGE SCALE GENOMIC DNA]</scope>
    <source>
        <strain evidence="2">Cflorida</strain>
    </source>
</reference>
<name>A0A2S4PJI5_9PEZI</name>
<proteinExistence type="predicted"/>
<evidence type="ECO:0000256" key="1">
    <source>
        <dbReference type="SAM" id="MobiDB-lite"/>
    </source>
</evidence>